<accession>A0A6J6T045</accession>
<protein>
    <recommendedName>
        <fullName evidence="2">phosphoribosylglycinamide formyltransferase 1</fullName>
        <ecNumber evidence="2">2.1.2.2</ecNumber>
    </recommendedName>
    <alternativeName>
        <fullName evidence="7">5'-phosphoribosylglycinamide transformylase</fullName>
    </alternativeName>
    <alternativeName>
        <fullName evidence="6">GAR transformylase</fullName>
    </alternativeName>
</protein>
<evidence type="ECO:0000259" key="9">
    <source>
        <dbReference type="Pfam" id="PF00551"/>
    </source>
</evidence>
<evidence type="ECO:0000313" key="17">
    <source>
        <dbReference type="EMBL" id="CAB5047594.1"/>
    </source>
</evidence>
<reference evidence="13" key="1">
    <citation type="submission" date="2020-05" db="EMBL/GenBank/DDBJ databases">
        <authorList>
            <person name="Chiriac C."/>
            <person name="Salcher M."/>
            <person name="Ghai R."/>
            <person name="Kavagutti S V."/>
        </authorList>
    </citation>
    <scope>NUCLEOTIDE SEQUENCE</scope>
</reference>
<evidence type="ECO:0000256" key="3">
    <source>
        <dbReference type="ARBA" id="ARBA00022679"/>
    </source>
</evidence>
<evidence type="ECO:0000313" key="16">
    <source>
        <dbReference type="EMBL" id="CAB5027802.1"/>
    </source>
</evidence>
<evidence type="ECO:0000256" key="8">
    <source>
        <dbReference type="ARBA" id="ARBA00047664"/>
    </source>
</evidence>
<keyword evidence="3" id="KW-0808">Transferase</keyword>
<dbReference type="GO" id="GO:0005829">
    <property type="term" value="C:cytosol"/>
    <property type="evidence" value="ECO:0007669"/>
    <property type="project" value="TreeGrafter"/>
</dbReference>
<evidence type="ECO:0000313" key="12">
    <source>
        <dbReference type="EMBL" id="CAB4705648.1"/>
    </source>
</evidence>
<dbReference type="InterPro" id="IPR004607">
    <property type="entry name" value="GART"/>
</dbReference>
<dbReference type="InterPro" id="IPR036477">
    <property type="entry name" value="Formyl_transf_N_sf"/>
</dbReference>
<dbReference type="EMBL" id="CAFBIX010000017">
    <property type="protein sequence ID" value="CAB4847499.1"/>
    <property type="molecule type" value="Genomic_DNA"/>
</dbReference>
<dbReference type="EC" id="2.1.2.2" evidence="2"/>
<comment type="pathway">
    <text evidence="1">Purine metabolism; IMP biosynthesis via de novo pathway; N(2)-formyl-N(1)-(5-phospho-D-ribosyl)glycinamide from N(1)-(5-phospho-D-ribosyl)glycinamide (10-formyl THF route): step 1/1.</text>
</comment>
<evidence type="ECO:0000313" key="13">
    <source>
        <dbReference type="EMBL" id="CAB4739819.1"/>
    </source>
</evidence>
<dbReference type="EMBL" id="CAESAI010000024">
    <property type="protein sequence ID" value="CAB4341165.1"/>
    <property type="molecule type" value="Genomic_DNA"/>
</dbReference>
<dbReference type="GO" id="GO:0006189">
    <property type="term" value="P:'de novo' IMP biosynthetic process"/>
    <property type="evidence" value="ECO:0007669"/>
    <property type="project" value="UniProtKB-UniPathway"/>
</dbReference>
<dbReference type="AlphaFoldDB" id="A0A6J6T045"/>
<dbReference type="PROSITE" id="PS00373">
    <property type="entry name" value="GART"/>
    <property type="match status" value="1"/>
</dbReference>
<feature type="domain" description="Formyl transferase N-terminal" evidence="9">
    <location>
        <begin position="5"/>
        <end position="179"/>
    </location>
</feature>
<dbReference type="GO" id="GO:0004644">
    <property type="term" value="F:phosphoribosylglycinamide formyltransferase activity"/>
    <property type="evidence" value="ECO:0007669"/>
    <property type="project" value="UniProtKB-EC"/>
</dbReference>
<dbReference type="NCBIfam" id="TIGR00639">
    <property type="entry name" value="PurN"/>
    <property type="match status" value="1"/>
</dbReference>
<comment type="catalytic activity">
    <reaction evidence="8">
        <text>N(1)-(5-phospho-beta-D-ribosyl)glycinamide + (6R)-10-formyltetrahydrofolate = N(2)-formyl-N(1)-(5-phospho-beta-D-ribosyl)glycinamide + (6S)-5,6,7,8-tetrahydrofolate + H(+)</text>
        <dbReference type="Rhea" id="RHEA:15053"/>
        <dbReference type="ChEBI" id="CHEBI:15378"/>
        <dbReference type="ChEBI" id="CHEBI:57453"/>
        <dbReference type="ChEBI" id="CHEBI:143788"/>
        <dbReference type="ChEBI" id="CHEBI:147286"/>
        <dbReference type="ChEBI" id="CHEBI:195366"/>
        <dbReference type="EC" id="2.1.2.2"/>
    </reaction>
</comment>
<gene>
    <name evidence="12" type="ORF">UFOPK2648_00569</name>
    <name evidence="13" type="ORF">UFOPK2824_00075</name>
    <name evidence="14" type="ORF">UFOPK3037_01244</name>
    <name evidence="15" type="ORF">UFOPK3278_00596</name>
    <name evidence="11" type="ORF">UFOPK3406_01009</name>
    <name evidence="10" type="ORF">UFOPK3925_00138</name>
    <name evidence="16" type="ORF">UFOPK4097_01367</name>
    <name evidence="17" type="ORF">UFOPK4301_00554</name>
</gene>
<evidence type="ECO:0000256" key="5">
    <source>
        <dbReference type="ARBA" id="ARBA00038440"/>
    </source>
</evidence>
<dbReference type="EMBL" id="CAEZYC010000022">
    <property type="protein sequence ID" value="CAB4705648.1"/>
    <property type="molecule type" value="Genomic_DNA"/>
</dbReference>
<dbReference type="UniPathway" id="UPA00074">
    <property type="reaction ID" value="UER00126"/>
</dbReference>
<dbReference type="EMBL" id="CAEZZD010000005">
    <property type="protein sequence ID" value="CAB4739819.1"/>
    <property type="molecule type" value="Genomic_DNA"/>
</dbReference>
<dbReference type="SUPFAM" id="SSF53328">
    <property type="entry name" value="Formyltransferase"/>
    <property type="match status" value="1"/>
</dbReference>
<dbReference type="Gene3D" id="3.40.50.170">
    <property type="entry name" value="Formyl transferase, N-terminal domain"/>
    <property type="match status" value="1"/>
</dbReference>
<evidence type="ECO:0000313" key="14">
    <source>
        <dbReference type="EMBL" id="CAB4810254.1"/>
    </source>
</evidence>
<organism evidence="13">
    <name type="scientific">freshwater metagenome</name>
    <dbReference type="NCBI Taxonomy" id="449393"/>
    <lineage>
        <taxon>unclassified sequences</taxon>
        <taxon>metagenomes</taxon>
        <taxon>ecological metagenomes</taxon>
    </lineage>
</organism>
<evidence type="ECO:0000313" key="15">
    <source>
        <dbReference type="EMBL" id="CAB4847499.1"/>
    </source>
</evidence>
<dbReference type="EMBL" id="CAESAD010000001">
    <property type="protein sequence ID" value="CAB4330603.1"/>
    <property type="molecule type" value="Genomic_DNA"/>
</dbReference>
<dbReference type="PANTHER" id="PTHR43369">
    <property type="entry name" value="PHOSPHORIBOSYLGLYCINAMIDE FORMYLTRANSFERASE"/>
    <property type="match status" value="1"/>
</dbReference>
<dbReference type="Pfam" id="PF00551">
    <property type="entry name" value="Formyl_trans_N"/>
    <property type="match status" value="1"/>
</dbReference>
<sequence>MSKLRVAVLASGSGTLFQYLGEHADELQIDIVGLITDADVPAGNRAITLGIPVSVIPMLDDRVKWDQELATELSKLKPGLIVSAGFMRILGPIVLRFYQGRIINTHPAMLPMFPGAHAVRDAFAANVSSTGATIHFVDAGMDTGEIIAQAPVNLEPGDTQESLHERIKQVERKLLVQVVRDIVSGKVVLK</sequence>
<dbReference type="CDD" id="cd08645">
    <property type="entry name" value="FMT_core_GART"/>
    <property type="match status" value="1"/>
</dbReference>
<evidence type="ECO:0000256" key="6">
    <source>
        <dbReference type="ARBA" id="ARBA00041324"/>
    </source>
</evidence>
<dbReference type="InterPro" id="IPR001555">
    <property type="entry name" value="GART_AS"/>
</dbReference>
<keyword evidence="4" id="KW-0658">Purine biosynthesis</keyword>
<dbReference type="HAMAP" id="MF_01930">
    <property type="entry name" value="PurN"/>
    <property type="match status" value="1"/>
</dbReference>
<dbReference type="EMBL" id="CAFAAO010000018">
    <property type="protein sequence ID" value="CAB4810254.1"/>
    <property type="molecule type" value="Genomic_DNA"/>
</dbReference>
<dbReference type="InterPro" id="IPR002376">
    <property type="entry name" value="Formyl_transf_N"/>
</dbReference>
<proteinExistence type="inferred from homology"/>
<dbReference type="EMBL" id="CAFBQG010000050">
    <property type="protein sequence ID" value="CAB5047594.1"/>
    <property type="molecule type" value="Genomic_DNA"/>
</dbReference>
<dbReference type="EMBL" id="CAFBPK010000028">
    <property type="protein sequence ID" value="CAB5027802.1"/>
    <property type="molecule type" value="Genomic_DNA"/>
</dbReference>
<evidence type="ECO:0000256" key="7">
    <source>
        <dbReference type="ARBA" id="ARBA00041682"/>
    </source>
</evidence>
<comment type="similarity">
    <text evidence="5">Belongs to the GART family.</text>
</comment>
<evidence type="ECO:0000313" key="11">
    <source>
        <dbReference type="EMBL" id="CAB4341165.1"/>
    </source>
</evidence>
<evidence type="ECO:0000256" key="2">
    <source>
        <dbReference type="ARBA" id="ARBA00012254"/>
    </source>
</evidence>
<name>A0A6J6T045_9ZZZZ</name>
<evidence type="ECO:0000256" key="1">
    <source>
        <dbReference type="ARBA" id="ARBA00005054"/>
    </source>
</evidence>
<evidence type="ECO:0000313" key="10">
    <source>
        <dbReference type="EMBL" id="CAB4330603.1"/>
    </source>
</evidence>
<evidence type="ECO:0000256" key="4">
    <source>
        <dbReference type="ARBA" id="ARBA00022755"/>
    </source>
</evidence>
<dbReference type="PANTHER" id="PTHR43369:SF2">
    <property type="entry name" value="PHOSPHORIBOSYLGLYCINAMIDE FORMYLTRANSFERASE"/>
    <property type="match status" value="1"/>
</dbReference>